<evidence type="ECO:0000259" key="1">
    <source>
        <dbReference type="Pfam" id="PF00078"/>
    </source>
</evidence>
<feature type="domain" description="Reverse transcriptase" evidence="1">
    <location>
        <begin position="129"/>
        <end position="240"/>
    </location>
</feature>
<reference evidence="2" key="2">
    <citation type="journal article" date="2024" name="Plant">
        <title>Genomic evolution and insights into agronomic trait innovations of Sesamum species.</title>
        <authorList>
            <person name="Miao H."/>
            <person name="Wang L."/>
            <person name="Qu L."/>
            <person name="Liu H."/>
            <person name="Sun Y."/>
            <person name="Le M."/>
            <person name="Wang Q."/>
            <person name="Wei S."/>
            <person name="Zheng Y."/>
            <person name="Lin W."/>
            <person name="Duan Y."/>
            <person name="Cao H."/>
            <person name="Xiong S."/>
            <person name="Wang X."/>
            <person name="Wei L."/>
            <person name="Li C."/>
            <person name="Ma Q."/>
            <person name="Ju M."/>
            <person name="Zhao R."/>
            <person name="Li G."/>
            <person name="Mu C."/>
            <person name="Tian Q."/>
            <person name="Mei H."/>
            <person name="Zhang T."/>
            <person name="Gao T."/>
            <person name="Zhang H."/>
        </authorList>
    </citation>
    <scope>NUCLEOTIDE SEQUENCE</scope>
    <source>
        <strain evidence="2">G02</strain>
    </source>
</reference>
<protein>
    <recommendedName>
        <fullName evidence="1">Reverse transcriptase domain-containing protein</fullName>
    </recommendedName>
</protein>
<dbReference type="Pfam" id="PF00078">
    <property type="entry name" value="RVT_1"/>
    <property type="match status" value="1"/>
</dbReference>
<comment type="caution">
    <text evidence="2">The sequence shown here is derived from an EMBL/GenBank/DDBJ whole genome shotgun (WGS) entry which is preliminary data.</text>
</comment>
<accession>A0AAW2VQ23</accession>
<dbReference type="PANTHER" id="PTHR33116:SF78">
    <property type="entry name" value="OS12G0587133 PROTEIN"/>
    <property type="match status" value="1"/>
</dbReference>
<organism evidence="2">
    <name type="scientific">Sesamum radiatum</name>
    <name type="common">Black benniseed</name>
    <dbReference type="NCBI Taxonomy" id="300843"/>
    <lineage>
        <taxon>Eukaryota</taxon>
        <taxon>Viridiplantae</taxon>
        <taxon>Streptophyta</taxon>
        <taxon>Embryophyta</taxon>
        <taxon>Tracheophyta</taxon>
        <taxon>Spermatophyta</taxon>
        <taxon>Magnoliopsida</taxon>
        <taxon>eudicotyledons</taxon>
        <taxon>Gunneridae</taxon>
        <taxon>Pentapetalae</taxon>
        <taxon>asterids</taxon>
        <taxon>lamiids</taxon>
        <taxon>Lamiales</taxon>
        <taxon>Pedaliaceae</taxon>
        <taxon>Sesamum</taxon>
    </lineage>
</organism>
<dbReference type="AlphaFoldDB" id="A0AAW2VQ23"/>
<dbReference type="InterPro" id="IPR000477">
    <property type="entry name" value="RT_dom"/>
</dbReference>
<gene>
    <name evidence="2" type="ORF">Sradi_0735900</name>
</gene>
<dbReference type="PANTHER" id="PTHR33116">
    <property type="entry name" value="REVERSE TRANSCRIPTASE ZINC-BINDING DOMAIN-CONTAINING PROTEIN-RELATED-RELATED"/>
    <property type="match status" value="1"/>
</dbReference>
<proteinExistence type="predicted"/>
<name>A0AAW2VQ23_SESRA</name>
<evidence type="ECO:0000313" key="2">
    <source>
        <dbReference type="EMBL" id="KAL0431099.1"/>
    </source>
</evidence>
<reference evidence="2" key="1">
    <citation type="submission" date="2020-06" db="EMBL/GenBank/DDBJ databases">
        <authorList>
            <person name="Li T."/>
            <person name="Hu X."/>
            <person name="Zhang T."/>
            <person name="Song X."/>
            <person name="Zhang H."/>
            <person name="Dai N."/>
            <person name="Sheng W."/>
            <person name="Hou X."/>
            <person name="Wei L."/>
        </authorList>
    </citation>
    <scope>NUCLEOTIDE SEQUENCE</scope>
    <source>
        <strain evidence="2">G02</strain>
        <tissue evidence="2">Leaf</tissue>
    </source>
</reference>
<dbReference type="EMBL" id="JACGWJ010000003">
    <property type="protein sequence ID" value="KAL0431099.1"/>
    <property type="molecule type" value="Genomic_DNA"/>
</dbReference>
<sequence length="243" mass="27581">MKGPLTVKGLCSDLIITWRYHQVFLDTVAGVWRHSFYGTKLYSLVYKLKLLKPVFRAQRKSKGDLAMNVQLAAAFLTQAQPFVQKDKHTNEKTPGPDGYSAKFYNAAWLVIGLEVSVAVREFFANGRMLKQINATLLTLLPKVHMPCRVSEHRPIACCYNQRRLPPRCALKVDLRKAYDSVEWNFLIVVLKLFRFPSKFIGWIQECVTTTNYSISLNGGIAGFFNGAEGLDKGILSPFICLLW</sequence>